<dbReference type="PRINTS" id="PR00081">
    <property type="entry name" value="GDHRDH"/>
</dbReference>
<dbReference type="InterPro" id="IPR002347">
    <property type="entry name" value="SDR_fam"/>
</dbReference>
<dbReference type="PANTHER" id="PTHR43943">
    <property type="entry name" value="DEHYDROGENASE/REDUCTASE (SDR FAMILY) MEMBER 4"/>
    <property type="match status" value="1"/>
</dbReference>
<feature type="domain" description="Ketoreductase" evidence="2">
    <location>
        <begin position="33"/>
        <end position="211"/>
    </location>
</feature>
<evidence type="ECO:0000259" key="2">
    <source>
        <dbReference type="SMART" id="SM00822"/>
    </source>
</evidence>
<dbReference type="CDD" id="cd05233">
    <property type="entry name" value="SDR_c"/>
    <property type="match status" value="1"/>
</dbReference>
<dbReference type="InterPro" id="IPR057326">
    <property type="entry name" value="KR_dom"/>
</dbReference>
<dbReference type="InterPro" id="IPR020904">
    <property type="entry name" value="Sc_DH/Rdtase_CS"/>
</dbReference>
<name>A0ABP9RLT2_9ACTN</name>
<dbReference type="Pfam" id="PF13561">
    <property type="entry name" value="adh_short_C2"/>
    <property type="match status" value="1"/>
</dbReference>
<dbReference type="PANTHER" id="PTHR43943:SF2">
    <property type="entry name" value="DEHYDROGENASE_REDUCTASE 4"/>
    <property type="match status" value="1"/>
</dbReference>
<dbReference type="Gene3D" id="3.40.50.720">
    <property type="entry name" value="NAD(P)-binding Rossmann-like Domain"/>
    <property type="match status" value="1"/>
</dbReference>
<dbReference type="InterPro" id="IPR036291">
    <property type="entry name" value="NAD(P)-bd_dom_sf"/>
</dbReference>
<comment type="similarity">
    <text evidence="1">Belongs to the short-chain dehydrogenases/reductases (SDR) family.</text>
</comment>
<keyword evidence="4" id="KW-1185">Reference proteome</keyword>
<dbReference type="EMBL" id="BAABJQ010000003">
    <property type="protein sequence ID" value="GAA5180625.1"/>
    <property type="molecule type" value="Genomic_DNA"/>
</dbReference>
<dbReference type="NCBIfam" id="NF005559">
    <property type="entry name" value="PRK07231.1"/>
    <property type="match status" value="1"/>
</dbReference>
<sequence length="276" mass="28334">MPDIEGACGPYFRSGPRIAAAVRWHMTSRFDGRVALVTGASRGIGLAIAQRIVAEGGRVCLTGRKQDGLREAVDSLGGAPHAIGVAGKADDEAHQLSTVERVIGEYGRLDVLVNNAGINPAYGPLLDLDLGAARKTVEVNVIAALGWLRATHRAWLGAHGGAVVNVASVAGLRPATGIGLYGVSKAALIQLTAQLAVELGPSVRVNAVAPAVVKTRFATALYDGREEQVAQAYPLRRLGVPPDVASAVAFLASDDAAWITGQTLAVDGGVTLGGGV</sequence>
<comment type="caution">
    <text evidence="3">The sequence shown here is derived from an EMBL/GenBank/DDBJ whole genome shotgun (WGS) entry which is preliminary data.</text>
</comment>
<evidence type="ECO:0000313" key="4">
    <source>
        <dbReference type="Proteomes" id="UP001501570"/>
    </source>
</evidence>
<evidence type="ECO:0000256" key="1">
    <source>
        <dbReference type="ARBA" id="ARBA00006484"/>
    </source>
</evidence>
<evidence type="ECO:0000313" key="3">
    <source>
        <dbReference type="EMBL" id="GAA5180625.1"/>
    </source>
</evidence>
<dbReference type="PRINTS" id="PR00080">
    <property type="entry name" value="SDRFAMILY"/>
</dbReference>
<accession>A0ABP9RLT2</accession>
<dbReference type="SMART" id="SM00822">
    <property type="entry name" value="PKS_KR"/>
    <property type="match status" value="1"/>
</dbReference>
<dbReference type="SUPFAM" id="SSF51735">
    <property type="entry name" value="NAD(P)-binding Rossmann-fold domains"/>
    <property type="match status" value="1"/>
</dbReference>
<gene>
    <name evidence="3" type="ORF">GCM10023322_13340</name>
</gene>
<dbReference type="PROSITE" id="PS00061">
    <property type="entry name" value="ADH_SHORT"/>
    <property type="match status" value="1"/>
</dbReference>
<reference evidence="4" key="1">
    <citation type="journal article" date="2019" name="Int. J. Syst. Evol. Microbiol.">
        <title>The Global Catalogue of Microorganisms (GCM) 10K type strain sequencing project: providing services to taxonomists for standard genome sequencing and annotation.</title>
        <authorList>
            <consortium name="The Broad Institute Genomics Platform"/>
            <consortium name="The Broad Institute Genome Sequencing Center for Infectious Disease"/>
            <person name="Wu L."/>
            <person name="Ma J."/>
        </authorList>
    </citation>
    <scope>NUCLEOTIDE SEQUENCE [LARGE SCALE GENOMIC DNA]</scope>
    <source>
        <strain evidence="4">JCM 18304</strain>
    </source>
</reference>
<protein>
    <submittedName>
        <fullName evidence="3">SDR family oxidoreductase</fullName>
    </submittedName>
</protein>
<proteinExistence type="inferred from homology"/>
<dbReference type="Proteomes" id="UP001501570">
    <property type="component" value="Unassembled WGS sequence"/>
</dbReference>
<organism evidence="3 4">
    <name type="scientific">Rugosimonospora acidiphila</name>
    <dbReference type="NCBI Taxonomy" id="556531"/>
    <lineage>
        <taxon>Bacteria</taxon>
        <taxon>Bacillati</taxon>
        <taxon>Actinomycetota</taxon>
        <taxon>Actinomycetes</taxon>
        <taxon>Micromonosporales</taxon>
        <taxon>Micromonosporaceae</taxon>
        <taxon>Rugosimonospora</taxon>
    </lineage>
</organism>